<name>A0A5B7GGS9_PORTR</name>
<evidence type="ECO:0000256" key="1">
    <source>
        <dbReference type="SAM" id="MobiDB-lite"/>
    </source>
</evidence>
<evidence type="ECO:0000313" key="3">
    <source>
        <dbReference type="Proteomes" id="UP000324222"/>
    </source>
</evidence>
<evidence type="ECO:0000313" key="2">
    <source>
        <dbReference type="EMBL" id="MPC59311.1"/>
    </source>
</evidence>
<dbReference type="EMBL" id="VSRR010016451">
    <property type="protein sequence ID" value="MPC59311.1"/>
    <property type="molecule type" value="Genomic_DNA"/>
</dbReference>
<protein>
    <submittedName>
        <fullName evidence="2">Uncharacterized protein</fullName>
    </submittedName>
</protein>
<sequence length="155" mass="17098">MCAELACLPPSDEGNFTQSVNQSVSQSVLSPKSEFLNARCAALSVVREWQTPQVTPGHPRNPTPPLHHSAHPTNPTRQINWHILTHILIQSPQQLRCYKWIDSLHTLTHTPMTSPGGVRVPMSPLSSPTAPPTQREAPCSHSNAADHIRKPPHQL</sequence>
<dbReference type="AlphaFoldDB" id="A0A5B7GGS9"/>
<comment type="caution">
    <text evidence="2">The sequence shown here is derived from an EMBL/GenBank/DDBJ whole genome shotgun (WGS) entry which is preliminary data.</text>
</comment>
<reference evidence="2 3" key="1">
    <citation type="submission" date="2019-05" db="EMBL/GenBank/DDBJ databases">
        <title>Another draft genome of Portunus trituberculatus and its Hox gene families provides insights of decapod evolution.</title>
        <authorList>
            <person name="Jeong J.-H."/>
            <person name="Song I."/>
            <person name="Kim S."/>
            <person name="Choi T."/>
            <person name="Kim D."/>
            <person name="Ryu S."/>
            <person name="Kim W."/>
        </authorList>
    </citation>
    <scope>NUCLEOTIDE SEQUENCE [LARGE SCALE GENOMIC DNA]</scope>
    <source>
        <tissue evidence="2">Muscle</tissue>
    </source>
</reference>
<gene>
    <name evidence="2" type="ORF">E2C01_053328</name>
</gene>
<feature type="region of interest" description="Disordered" evidence="1">
    <location>
        <begin position="51"/>
        <end position="71"/>
    </location>
</feature>
<accession>A0A5B7GGS9</accession>
<proteinExistence type="predicted"/>
<feature type="region of interest" description="Disordered" evidence="1">
    <location>
        <begin position="112"/>
        <end position="155"/>
    </location>
</feature>
<organism evidence="2 3">
    <name type="scientific">Portunus trituberculatus</name>
    <name type="common">Swimming crab</name>
    <name type="synonym">Neptunus trituberculatus</name>
    <dbReference type="NCBI Taxonomy" id="210409"/>
    <lineage>
        <taxon>Eukaryota</taxon>
        <taxon>Metazoa</taxon>
        <taxon>Ecdysozoa</taxon>
        <taxon>Arthropoda</taxon>
        <taxon>Crustacea</taxon>
        <taxon>Multicrustacea</taxon>
        <taxon>Malacostraca</taxon>
        <taxon>Eumalacostraca</taxon>
        <taxon>Eucarida</taxon>
        <taxon>Decapoda</taxon>
        <taxon>Pleocyemata</taxon>
        <taxon>Brachyura</taxon>
        <taxon>Eubrachyura</taxon>
        <taxon>Portunoidea</taxon>
        <taxon>Portunidae</taxon>
        <taxon>Portuninae</taxon>
        <taxon>Portunus</taxon>
    </lineage>
</organism>
<keyword evidence="3" id="KW-1185">Reference proteome</keyword>
<dbReference type="Proteomes" id="UP000324222">
    <property type="component" value="Unassembled WGS sequence"/>
</dbReference>